<comment type="subcellular location">
    <subcellularLocation>
        <location evidence="5">Cytoplasm</location>
    </subcellularLocation>
</comment>
<keyword evidence="2 5" id="KW-0690">Ribosome biogenesis</keyword>
<dbReference type="GO" id="GO:0005737">
    <property type="term" value="C:cytoplasm"/>
    <property type="evidence" value="ECO:0007669"/>
    <property type="project" value="UniProtKB-SubCell"/>
</dbReference>
<evidence type="ECO:0000256" key="4">
    <source>
        <dbReference type="ARBA" id="ARBA00023186"/>
    </source>
</evidence>
<feature type="domain" description="RimM N-terminal" evidence="6">
    <location>
        <begin position="8"/>
        <end position="89"/>
    </location>
</feature>
<dbReference type="OrthoDB" id="9810331at2"/>
<evidence type="ECO:0000256" key="2">
    <source>
        <dbReference type="ARBA" id="ARBA00022517"/>
    </source>
</evidence>
<dbReference type="AlphaFoldDB" id="A0A2M9XEN5"/>
<gene>
    <name evidence="5 8" type="primary">rimM</name>
    <name evidence="8" type="ORF">CH357_05945</name>
</gene>
<proteinExistence type="inferred from homology"/>
<dbReference type="NCBIfam" id="TIGR02273">
    <property type="entry name" value="16S_RimM"/>
    <property type="match status" value="1"/>
</dbReference>
<evidence type="ECO:0000256" key="5">
    <source>
        <dbReference type="HAMAP-Rule" id="MF_00014"/>
    </source>
</evidence>
<comment type="caution">
    <text evidence="8">The sequence shown here is derived from an EMBL/GenBank/DDBJ whole genome shotgun (WGS) entry which is preliminary data.</text>
</comment>
<keyword evidence="9" id="KW-1185">Reference proteome</keyword>
<dbReference type="Gene3D" id="2.40.30.60">
    <property type="entry name" value="RimM"/>
    <property type="match status" value="1"/>
</dbReference>
<protein>
    <recommendedName>
        <fullName evidence="5">Ribosome maturation factor RimM</fullName>
    </recommendedName>
</protein>
<reference evidence="8 9" key="1">
    <citation type="submission" date="2017-07" db="EMBL/GenBank/DDBJ databases">
        <title>Leptospira spp. isolated from tropical soils.</title>
        <authorList>
            <person name="Thibeaux R."/>
            <person name="Iraola G."/>
            <person name="Ferres I."/>
            <person name="Bierque E."/>
            <person name="Girault D."/>
            <person name="Soupe-Gilbert M.-E."/>
            <person name="Picardeau M."/>
            <person name="Goarant C."/>
        </authorList>
    </citation>
    <scope>NUCLEOTIDE SEQUENCE [LARGE SCALE GENOMIC DNA]</scope>
    <source>
        <strain evidence="8 9">MCA1-C-A1</strain>
    </source>
</reference>
<dbReference type="Proteomes" id="UP000232196">
    <property type="component" value="Unassembled WGS sequence"/>
</dbReference>
<dbReference type="InterPro" id="IPR011961">
    <property type="entry name" value="RimM"/>
</dbReference>
<dbReference type="Pfam" id="PF24986">
    <property type="entry name" value="PRC_RimM"/>
    <property type="match status" value="1"/>
</dbReference>
<evidence type="ECO:0000313" key="9">
    <source>
        <dbReference type="Proteomes" id="UP000232196"/>
    </source>
</evidence>
<dbReference type="SUPFAM" id="SSF50447">
    <property type="entry name" value="Translation proteins"/>
    <property type="match status" value="1"/>
</dbReference>
<keyword evidence="4 5" id="KW-0143">Chaperone</keyword>
<name>A0A2M9XEN5_9LEPT</name>
<accession>A0A2M9XEN5</accession>
<dbReference type="GO" id="GO:0006364">
    <property type="term" value="P:rRNA processing"/>
    <property type="evidence" value="ECO:0007669"/>
    <property type="project" value="UniProtKB-UniRule"/>
</dbReference>
<evidence type="ECO:0000259" key="7">
    <source>
        <dbReference type="Pfam" id="PF24986"/>
    </source>
</evidence>
<dbReference type="PANTHER" id="PTHR33692:SF1">
    <property type="entry name" value="RIBOSOME MATURATION FACTOR RIMM"/>
    <property type="match status" value="1"/>
</dbReference>
<sequence length="172" mass="19294">MTETRILTGHLGKPFGLKGFVRLVAEDSSVPELKFPIQAILEFPSREPVPVKILKSSLQAGKILLQLEGINSPEEASSLTGGKLYIDRSHFPKSKNEEYYLFELKGLKAISEDGKELGWELIDILENPAHSILVFRTEDSEVLVPYVEKHVGKVILEEGKIVLKSPEDWNEI</sequence>
<evidence type="ECO:0000259" key="6">
    <source>
        <dbReference type="Pfam" id="PF01782"/>
    </source>
</evidence>
<dbReference type="HAMAP" id="MF_00014">
    <property type="entry name" value="Ribosome_mat_RimM"/>
    <property type="match status" value="1"/>
</dbReference>
<comment type="function">
    <text evidence="5">An accessory protein needed during the final step in the assembly of 30S ribosomal subunit, possibly for assembly of the head region. Essential for efficient processing of 16S rRNA. May be needed both before and after RbfA during the maturation of 16S rRNA. It has affinity for free ribosomal 30S subunits but not for 70S ribosomes.</text>
</comment>
<comment type="subunit">
    <text evidence="5">Binds ribosomal protein uS19.</text>
</comment>
<comment type="similarity">
    <text evidence="5">Belongs to the RimM family.</text>
</comment>
<dbReference type="RefSeq" id="WP_100705841.1">
    <property type="nucleotide sequence ID" value="NZ_NPDL01000003.1"/>
</dbReference>
<dbReference type="PANTHER" id="PTHR33692">
    <property type="entry name" value="RIBOSOME MATURATION FACTOR RIMM"/>
    <property type="match status" value="1"/>
</dbReference>
<dbReference type="GO" id="GO:0005840">
    <property type="term" value="C:ribosome"/>
    <property type="evidence" value="ECO:0007669"/>
    <property type="project" value="InterPro"/>
</dbReference>
<dbReference type="GO" id="GO:0043022">
    <property type="term" value="F:ribosome binding"/>
    <property type="evidence" value="ECO:0007669"/>
    <property type="project" value="InterPro"/>
</dbReference>
<dbReference type="InterPro" id="IPR056792">
    <property type="entry name" value="PRC_RimM"/>
</dbReference>
<keyword evidence="1 5" id="KW-0963">Cytoplasm</keyword>
<dbReference type="InterPro" id="IPR011033">
    <property type="entry name" value="PRC_barrel-like_sf"/>
</dbReference>
<dbReference type="SUPFAM" id="SSF50346">
    <property type="entry name" value="PRC-barrel domain"/>
    <property type="match status" value="1"/>
</dbReference>
<organism evidence="8 9">
    <name type="scientific">Leptospira hartskeerlii</name>
    <dbReference type="NCBI Taxonomy" id="2023177"/>
    <lineage>
        <taxon>Bacteria</taxon>
        <taxon>Pseudomonadati</taxon>
        <taxon>Spirochaetota</taxon>
        <taxon>Spirochaetia</taxon>
        <taxon>Leptospirales</taxon>
        <taxon>Leptospiraceae</taxon>
        <taxon>Leptospira</taxon>
    </lineage>
</organism>
<dbReference type="Gene3D" id="2.30.30.240">
    <property type="entry name" value="PRC-barrel domain"/>
    <property type="match status" value="1"/>
</dbReference>
<keyword evidence="3 5" id="KW-0698">rRNA processing</keyword>
<evidence type="ECO:0000313" key="8">
    <source>
        <dbReference type="EMBL" id="PJZ26042.1"/>
    </source>
</evidence>
<dbReference type="Pfam" id="PF01782">
    <property type="entry name" value="RimM"/>
    <property type="match status" value="1"/>
</dbReference>
<comment type="domain">
    <text evidence="5">The PRC barrel domain binds ribosomal protein uS19.</text>
</comment>
<dbReference type="InterPro" id="IPR002676">
    <property type="entry name" value="RimM_N"/>
</dbReference>
<dbReference type="EMBL" id="NPDN01000003">
    <property type="protein sequence ID" value="PJZ26042.1"/>
    <property type="molecule type" value="Genomic_DNA"/>
</dbReference>
<dbReference type="GO" id="GO:0042274">
    <property type="term" value="P:ribosomal small subunit biogenesis"/>
    <property type="evidence" value="ECO:0007669"/>
    <property type="project" value="UniProtKB-UniRule"/>
</dbReference>
<evidence type="ECO:0000256" key="1">
    <source>
        <dbReference type="ARBA" id="ARBA00022490"/>
    </source>
</evidence>
<dbReference type="InterPro" id="IPR036976">
    <property type="entry name" value="RimM_N_sf"/>
</dbReference>
<feature type="domain" description="Ribosome maturation factor RimM PRC barrel" evidence="7">
    <location>
        <begin position="102"/>
        <end position="169"/>
    </location>
</feature>
<dbReference type="InterPro" id="IPR009000">
    <property type="entry name" value="Transl_B-barrel_sf"/>
</dbReference>
<evidence type="ECO:0000256" key="3">
    <source>
        <dbReference type="ARBA" id="ARBA00022552"/>
    </source>
</evidence>